<dbReference type="GO" id="GO:0005524">
    <property type="term" value="F:ATP binding"/>
    <property type="evidence" value="ECO:0007669"/>
    <property type="project" value="UniProtKB-KW"/>
</dbReference>
<dbReference type="EMBL" id="ADCX01000004">
    <property type="protein sequence ID" value="EFG27261.1"/>
    <property type="molecule type" value="Genomic_DNA"/>
</dbReference>
<dbReference type="HOGENOM" id="CLU_000604_86_2_11"/>
<dbReference type="InterPro" id="IPR003593">
    <property type="entry name" value="AAA+_ATPase"/>
</dbReference>
<evidence type="ECO:0000256" key="1">
    <source>
        <dbReference type="ARBA" id="ARBA00022448"/>
    </source>
</evidence>
<dbReference type="InterPro" id="IPR027417">
    <property type="entry name" value="P-loop_NTPase"/>
</dbReference>
<dbReference type="PROSITE" id="PS00211">
    <property type="entry name" value="ABC_TRANSPORTER_1"/>
    <property type="match status" value="2"/>
</dbReference>
<dbReference type="CDD" id="cd03257">
    <property type="entry name" value="ABC_NikE_OppD_transporters"/>
    <property type="match status" value="2"/>
</dbReference>
<keyword evidence="3" id="KW-0067">ATP-binding</keyword>
<dbReference type="Gene3D" id="3.40.50.300">
    <property type="entry name" value="P-loop containing nucleotide triphosphate hydrolases"/>
    <property type="match status" value="2"/>
</dbReference>
<keyword evidence="1" id="KW-0813">Transport</keyword>
<dbReference type="InterPro" id="IPR017871">
    <property type="entry name" value="ABC_transporter-like_CS"/>
</dbReference>
<dbReference type="RefSeq" id="WP_006293270.1">
    <property type="nucleotide sequence ID" value="NZ_GG770225.1"/>
</dbReference>
<dbReference type="GO" id="GO:0015833">
    <property type="term" value="P:peptide transport"/>
    <property type="evidence" value="ECO:0007669"/>
    <property type="project" value="InterPro"/>
</dbReference>
<keyword evidence="6" id="KW-1185">Reference proteome</keyword>
<proteinExistence type="predicted"/>
<organism evidence="5 6">
    <name type="scientific">Scardovia inopinata F0304</name>
    <dbReference type="NCBI Taxonomy" id="641146"/>
    <lineage>
        <taxon>Bacteria</taxon>
        <taxon>Bacillati</taxon>
        <taxon>Actinomycetota</taxon>
        <taxon>Actinomycetes</taxon>
        <taxon>Bifidobacteriales</taxon>
        <taxon>Bifidobacteriaceae</taxon>
        <taxon>Scardovia</taxon>
    </lineage>
</organism>
<protein>
    <recommendedName>
        <fullName evidence="4">ABC transporter domain-containing protein</fullName>
    </recommendedName>
</protein>
<name>W5IJR8_SCAIO</name>
<dbReference type="AlphaFoldDB" id="W5IJR8"/>
<dbReference type="SUPFAM" id="SSF52540">
    <property type="entry name" value="P-loop containing nucleoside triphosphate hydrolases"/>
    <property type="match status" value="2"/>
</dbReference>
<dbReference type="InterPro" id="IPR013563">
    <property type="entry name" value="Oligopep_ABC_C"/>
</dbReference>
<reference evidence="5 6" key="1">
    <citation type="submission" date="2012-01" db="EMBL/GenBank/DDBJ databases">
        <title>The Genome Sequence of Scardovia inopinata F0304.</title>
        <authorList>
            <consortium name="The Broad Institute Genome Sequencing Platform"/>
            <person name="Earl A."/>
            <person name="Ward D."/>
            <person name="Feldgarden M."/>
            <person name="Gevers D."/>
            <person name="Izard J."/>
            <person name="Baranova O.V."/>
            <person name="Blanton J.M."/>
            <person name="Tanner A.C."/>
            <person name="Dewhirst F.E."/>
            <person name="Young S.K."/>
            <person name="Zeng Q."/>
            <person name="Gargeya S."/>
            <person name="Fitzgerald M."/>
            <person name="Haas B."/>
            <person name="Abouelleil A."/>
            <person name="Alvarado L."/>
            <person name="Arachchi H.M."/>
            <person name="Berlin A."/>
            <person name="Chapman S.B."/>
            <person name="Gearin G."/>
            <person name="Goldberg J."/>
            <person name="Griggs A."/>
            <person name="Gujja S."/>
            <person name="Hansen M."/>
            <person name="Heiman D."/>
            <person name="Howarth C."/>
            <person name="Larimer J."/>
            <person name="Lui A."/>
            <person name="MacDonald P.J."/>
            <person name="McCowen C."/>
            <person name="Montmayeur A."/>
            <person name="Murphy C."/>
            <person name="Neiman D."/>
            <person name="Pearson M."/>
            <person name="Priest M."/>
            <person name="Roberts A."/>
            <person name="Saif S."/>
            <person name="Shea T."/>
            <person name="Sisk P."/>
            <person name="Stolte C."/>
            <person name="Sykes S."/>
            <person name="Wortman J."/>
            <person name="Nusbaum C."/>
            <person name="Birren B."/>
        </authorList>
    </citation>
    <scope>NUCLEOTIDE SEQUENCE [LARGE SCALE GENOMIC DNA]</scope>
    <source>
        <strain evidence="5 6">F0304</strain>
    </source>
</reference>
<dbReference type="InterPro" id="IPR003439">
    <property type="entry name" value="ABC_transporter-like_ATP-bd"/>
</dbReference>
<dbReference type="PROSITE" id="PS50893">
    <property type="entry name" value="ABC_TRANSPORTER_2"/>
    <property type="match status" value="2"/>
</dbReference>
<evidence type="ECO:0000313" key="5">
    <source>
        <dbReference type="EMBL" id="EFG27261.1"/>
    </source>
</evidence>
<dbReference type="Pfam" id="PF00005">
    <property type="entry name" value="ABC_tran"/>
    <property type="match status" value="2"/>
</dbReference>
<dbReference type="GO" id="GO:0055085">
    <property type="term" value="P:transmembrane transport"/>
    <property type="evidence" value="ECO:0007669"/>
    <property type="project" value="UniProtKB-ARBA"/>
</dbReference>
<evidence type="ECO:0000313" key="6">
    <source>
        <dbReference type="Proteomes" id="UP000005777"/>
    </source>
</evidence>
<dbReference type="eggNOG" id="COG4172">
    <property type="taxonomic scope" value="Bacteria"/>
</dbReference>
<accession>W5IJR8</accession>
<comment type="caution">
    <text evidence="5">The sequence shown here is derived from an EMBL/GenBank/DDBJ whole genome shotgun (WGS) entry which is preliminary data.</text>
</comment>
<evidence type="ECO:0000256" key="2">
    <source>
        <dbReference type="ARBA" id="ARBA00022741"/>
    </source>
</evidence>
<dbReference type="NCBIfam" id="NF007739">
    <property type="entry name" value="PRK10419.1"/>
    <property type="match status" value="2"/>
</dbReference>
<gene>
    <name evidence="5" type="ORF">HMPREF9020_00902</name>
</gene>
<evidence type="ECO:0000259" key="4">
    <source>
        <dbReference type="PROSITE" id="PS50893"/>
    </source>
</evidence>
<dbReference type="SMART" id="SM00382">
    <property type="entry name" value="AAA"/>
    <property type="match status" value="2"/>
</dbReference>
<dbReference type="NCBIfam" id="NF008453">
    <property type="entry name" value="PRK11308.1"/>
    <property type="match status" value="2"/>
</dbReference>
<feature type="domain" description="ABC transporter" evidence="4">
    <location>
        <begin position="18"/>
        <end position="292"/>
    </location>
</feature>
<sequence>MSKTKLRANAASASDPLLRISDLTVEFSQSRSRHPQSFTAVKKVSLTVRPGQWVALVGESGSGKSTTAMSVLGLLPDSGHITSGSISFQGKEISGYSNKDFEKIRGQSIGLVPQDPMTNLNPVWTVKTQVAEALRANAVKLNASGRQTLLDRLDPRKRVEAAKETDDRVIALLQEAGLKDAAERAGQYPHQFSGGMRQRVLIAMALAQRPALLIADEPTSALDVTVQKKILDNLQSLTRSLGTSVLFITHDLGLAAQRADQIAVMHQGEIVEFGPGPDVVHHPQHPYTQKLIHAAPSLSSQRIRSGKPQRPPNERDIPLLQVRGLSKKFPLPGSAGSFQAVDSVSFDLYPGRTIAIVGESGSGKSTLARMILHLTKPTSGQVLFMGQPTDKLTRAQLLDFRRQVQPVFQNPFASLDPMYSIYRVLEEPLRIHHYGNRRQRHQRITQLLDLVALPQETMNKYPHELSGGQRQRVVIARAFALDPTVVVADEAVSALDVLVQDQILHLLADVQEERGLAYIFITHDLAVVRQIADELIVMQAGRVQEKGATEDIFSHPQTRYTQDLLDAIPGRSLIQSDSH</sequence>
<dbReference type="Proteomes" id="UP000005777">
    <property type="component" value="Unassembled WGS sequence"/>
</dbReference>
<dbReference type="PANTHER" id="PTHR43776">
    <property type="entry name" value="TRANSPORT ATP-BINDING PROTEIN"/>
    <property type="match status" value="1"/>
</dbReference>
<dbReference type="GO" id="GO:0016887">
    <property type="term" value="F:ATP hydrolysis activity"/>
    <property type="evidence" value="ECO:0007669"/>
    <property type="project" value="InterPro"/>
</dbReference>
<evidence type="ECO:0000256" key="3">
    <source>
        <dbReference type="ARBA" id="ARBA00022840"/>
    </source>
</evidence>
<dbReference type="InterPro" id="IPR050319">
    <property type="entry name" value="ABC_transp_ATP-bind"/>
</dbReference>
<feature type="domain" description="ABC transporter" evidence="4">
    <location>
        <begin position="320"/>
        <end position="565"/>
    </location>
</feature>
<keyword evidence="2" id="KW-0547">Nucleotide-binding</keyword>
<dbReference type="Pfam" id="PF08352">
    <property type="entry name" value="oligo_HPY"/>
    <property type="match status" value="2"/>
</dbReference>